<reference evidence="4" key="1">
    <citation type="submission" date="2014-11" db="EMBL/GenBank/DDBJ databases">
        <authorList>
            <person name="Geib S."/>
        </authorList>
    </citation>
    <scope>NUCLEOTIDE SEQUENCE</scope>
</reference>
<feature type="region of interest" description="Disordered" evidence="2">
    <location>
        <begin position="672"/>
        <end position="753"/>
    </location>
</feature>
<accession>A0A0A1WFQ7</accession>
<feature type="compositionally biased region" description="Acidic residues" evidence="2">
    <location>
        <begin position="313"/>
        <end position="340"/>
    </location>
</feature>
<dbReference type="GO" id="GO:0003677">
    <property type="term" value="F:DNA binding"/>
    <property type="evidence" value="ECO:0007669"/>
    <property type="project" value="UniProtKB-KW"/>
</dbReference>
<feature type="region of interest" description="Disordered" evidence="2">
    <location>
        <begin position="304"/>
        <end position="340"/>
    </location>
</feature>
<feature type="region of interest" description="Disordered" evidence="2">
    <location>
        <begin position="1"/>
        <end position="43"/>
    </location>
</feature>
<sequence>AAAAAAAVQQQQSPLHSPLHAAPHIDDDDDDMDEDGSRSASVVDASKLITSLTAEMKLVKRARDNEDAEELDEHDDVDADENANARKRSHTATNQKDGLEHGVAAVEQNANASVCGQRTDDTSLNVSSSDSNKVTSCSVNKSNCARKTKTNAIGDDCSGNAAVDDDDEDGDDNADEHAMSLSAAEVKRMEIDGGESGESGKINATIGYYGGSATIKSHAVGNNHAELLAAKDKEIKALIEEVQRLRTLEQTQLTQIQRLEDHLEVKRQHIMRLESRLDREQINAAHSEANALVETTTVTAAAPATHNVVHNVDDDDDDEDADEAEMDDEEDTLEDEDGDADAPYIGSAATVNVAAQARSSATFEALPEAKGLVQALVDDENESVKNMPDILKTKSISAAVSKIEDEEEDMGFDEDDERIAIIVERQRGNANEHDKGFMNEEGSGAGGGAYRRTEANRYKNNNRFRLDYTEKYRRKQQKLQTEYTNRGVADAREGSGNFANDNDDDDDDDSDDDDVDADDDDADDDGVDDAAIANSNADANDDADRQEGDGYFNSKHTKSSNRYFRKNTNDAIKIISTPLGKVGIVYQQTPTNEDGNNSNNNANSNNKKQDTLGDKKTSSFTDFDALSPDPESSHRLASSHPKITPVLTPDGKVALLYRGDSENSKYEPIRNLTHKFNNNNNNKNDFTDNKAIASGTSTKDTPDFPNNDGSEDESADESEDDYDLDNDSSSNSGGNDRTQPNGRKTNANPTDETQKAAIQNPATDADTPAAGGGSFIIRPTDSVLPMINRPLSEVLGIKKNQFKQFRIKDIPTAPPNSEMAGDPRSLAGTSIDRTLDTTTLHFLTKVNLAEYPTSMKTRNFDFDFSRDNTMLDERSRHKEHQFHQQQGGSGATAGGTAGGESGNSNNKLNTIANEEVLAKTEVVNLAIIPHFDEELERLQRMREHETRRHYRQRYRQKPSEEELSGIHCIMQAMMGIAAISTVFGMLGTFFKQRILDQIRLMHW</sequence>
<feature type="region of interest" description="Disordered" evidence="2">
    <location>
        <begin position="588"/>
        <end position="647"/>
    </location>
</feature>
<feature type="compositionally biased region" description="Basic and acidic residues" evidence="2">
    <location>
        <begin position="607"/>
        <end position="617"/>
    </location>
</feature>
<feature type="compositionally biased region" description="Low complexity" evidence="2">
    <location>
        <begin position="529"/>
        <end position="538"/>
    </location>
</feature>
<evidence type="ECO:0000256" key="3">
    <source>
        <dbReference type="SAM" id="Phobius"/>
    </source>
</evidence>
<gene>
    <name evidence="4" type="primary">ct_0</name>
    <name evidence="4" type="ORF">g.38192</name>
</gene>
<feature type="region of interest" description="Disordered" evidence="2">
    <location>
        <begin position="431"/>
        <end position="557"/>
    </location>
</feature>
<feature type="compositionally biased region" description="Low complexity" evidence="2">
    <location>
        <begin position="596"/>
        <end position="606"/>
    </location>
</feature>
<keyword evidence="4" id="KW-0371">Homeobox</keyword>
<evidence type="ECO:0000256" key="1">
    <source>
        <dbReference type="SAM" id="Coils"/>
    </source>
</evidence>
<name>A0A0A1WFQ7_ZEUCU</name>
<feature type="region of interest" description="Disordered" evidence="2">
    <location>
        <begin position="874"/>
        <end position="907"/>
    </location>
</feature>
<keyword evidence="1" id="KW-0175">Coiled coil</keyword>
<feature type="compositionally biased region" description="Polar residues" evidence="2">
    <location>
        <begin position="737"/>
        <end position="751"/>
    </location>
</feature>
<feature type="region of interest" description="Disordered" evidence="2">
    <location>
        <begin position="150"/>
        <end position="175"/>
    </location>
</feature>
<feature type="coiled-coil region" evidence="1">
    <location>
        <begin position="228"/>
        <end position="290"/>
    </location>
</feature>
<feature type="compositionally biased region" description="Low complexity" evidence="2">
    <location>
        <begin position="727"/>
        <end position="736"/>
    </location>
</feature>
<dbReference type="EMBL" id="GBXI01016458">
    <property type="protein sequence ID" value="JAC97833.1"/>
    <property type="molecule type" value="Transcribed_RNA"/>
</dbReference>
<evidence type="ECO:0000256" key="2">
    <source>
        <dbReference type="SAM" id="MobiDB-lite"/>
    </source>
</evidence>
<reference evidence="4" key="2">
    <citation type="journal article" date="2015" name="Gigascience">
        <title>Reconstructing a comprehensive transcriptome assembly of a white-pupal translocated strain of the pest fruit fly Bactrocera cucurbitae.</title>
        <authorList>
            <person name="Sim S.B."/>
            <person name="Calla B."/>
            <person name="Hall B."/>
            <person name="DeRego T."/>
            <person name="Geib S.M."/>
        </authorList>
    </citation>
    <scope>NUCLEOTIDE SEQUENCE</scope>
</reference>
<feature type="compositionally biased region" description="Gly residues" evidence="2">
    <location>
        <begin position="887"/>
        <end position="901"/>
    </location>
</feature>
<organism evidence="4">
    <name type="scientific">Zeugodacus cucurbitae</name>
    <name type="common">Melon fruit fly</name>
    <name type="synonym">Bactrocera cucurbitae</name>
    <dbReference type="NCBI Taxonomy" id="28588"/>
    <lineage>
        <taxon>Eukaryota</taxon>
        <taxon>Metazoa</taxon>
        <taxon>Ecdysozoa</taxon>
        <taxon>Arthropoda</taxon>
        <taxon>Hexapoda</taxon>
        <taxon>Insecta</taxon>
        <taxon>Pterygota</taxon>
        <taxon>Neoptera</taxon>
        <taxon>Endopterygota</taxon>
        <taxon>Diptera</taxon>
        <taxon>Brachycera</taxon>
        <taxon>Muscomorpha</taxon>
        <taxon>Tephritoidea</taxon>
        <taxon>Tephritidae</taxon>
        <taxon>Zeugodacus</taxon>
        <taxon>Zeugodacus</taxon>
    </lineage>
</organism>
<dbReference type="AlphaFoldDB" id="A0A0A1WFQ7"/>
<feature type="transmembrane region" description="Helical" evidence="3">
    <location>
        <begin position="969"/>
        <end position="990"/>
    </location>
</feature>
<keyword evidence="3" id="KW-0472">Membrane</keyword>
<feature type="compositionally biased region" description="Acidic residues" evidence="2">
    <location>
        <begin position="163"/>
        <end position="174"/>
    </location>
</feature>
<feature type="compositionally biased region" description="Acidic residues" evidence="2">
    <location>
        <begin position="501"/>
        <end position="528"/>
    </location>
</feature>
<evidence type="ECO:0000313" key="4">
    <source>
        <dbReference type="EMBL" id="JAC97833.1"/>
    </source>
</evidence>
<feature type="non-terminal residue" evidence="4">
    <location>
        <position position="1"/>
    </location>
</feature>
<feature type="region of interest" description="Disordered" evidence="2">
    <location>
        <begin position="63"/>
        <end position="138"/>
    </location>
</feature>
<feature type="compositionally biased region" description="Polar residues" evidence="2">
    <location>
        <begin position="108"/>
        <end position="138"/>
    </location>
</feature>
<keyword evidence="3" id="KW-1133">Transmembrane helix</keyword>
<feature type="compositionally biased region" description="Acidic residues" evidence="2">
    <location>
        <begin position="709"/>
        <end position="726"/>
    </location>
</feature>
<protein>
    <submittedName>
        <fullName evidence="4">Homeobox protein cut</fullName>
    </submittedName>
</protein>
<keyword evidence="3" id="KW-0812">Transmembrane</keyword>
<feature type="compositionally biased region" description="Acidic residues" evidence="2">
    <location>
        <begin position="66"/>
        <end position="81"/>
    </location>
</feature>
<feature type="compositionally biased region" description="Low complexity" evidence="2">
    <location>
        <begin position="1"/>
        <end position="12"/>
    </location>
</feature>
<feature type="compositionally biased region" description="Low complexity" evidence="2">
    <location>
        <begin position="675"/>
        <end position="684"/>
    </location>
</feature>
<proteinExistence type="predicted"/>
<keyword evidence="4" id="KW-0238">DNA-binding</keyword>